<feature type="transmembrane region" description="Helical" evidence="6">
    <location>
        <begin position="104"/>
        <end position="127"/>
    </location>
</feature>
<proteinExistence type="predicted"/>
<reference evidence="9" key="1">
    <citation type="journal article" date="2019" name="Int. J. Syst. Evol. Microbiol.">
        <title>The Global Catalogue of Microorganisms (GCM) 10K type strain sequencing project: providing services to taxonomists for standard genome sequencing and annotation.</title>
        <authorList>
            <consortium name="The Broad Institute Genomics Platform"/>
            <consortium name="The Broad Institute Genome Sequencing Center for Infectious Disease"/>
            <person name="Wu L."/>
            <person name="Ma J."/>
        </authorList>
    </citation>
    <scope>NUCLEOTIDE SEQUENCE [LARGE SCALE GENOMIC DNA]</scope>
    <source>
        <strain evidence="9">KCTC 42087</strain>
    </source>
</reference>
<accession>A0ABW1AF46</accession>
<dbReference type="RefSeq" id="WP_378289863.1">
    <property type="nucleotide sequence ID" value="NZ_JBHSON010000104.1"/>
</dbReference>
<sequence>MIRTLRQARSFSRPVRLLLVNQVGINIGFYMLMPYLAAHLAGTAGLATWLVGLILGIRNFSQQGMFLIGGTLADRIGYRSMIIAGCGLRVIGFALFAFSTALPALIAAAAITGLAGALFNPAARAYIAREAADREVEAFAVFNVFYQLGILIGPIIGIALLGVDFRVVCLAAGAIFAVLTVLQVTYLPARRGTAAGPAQPLLTDWRQAIGNRPFMGFAAAMFASYALSFQVYLGLPLEVERLTAGQGGVVAVFAVQAALALAGQVRLTEWCRARWSPGQAITRGLAVMAVAFLPLALVSTQAPGGRWQLAPILVSAALLGLGTMLVFPFEMALITTLGPGRLLGTYYGLYNLLSGVGILIGNLVAGSAMDLSRSIGLPMLPWLVLMAIGGLSATAVRALDHRVRLTAPEARGRRERSPVG</sequence>
<evidence type="ECO:0000313" key="9">
    <source>
        <dbReference type="Proteomes" id="UP001596074"/>
    </source>
</evidence>
<gene>
    <name evidence="8" type="ORF">ACFPZN_46665</name>
</gene>
<evidence type="ECO:0000256" key="4">
    <source>
        <dbReference type="ARBA" id="ARBA00022989"/>
    </source>
</evidence>
<comment type="subcellular location">
    <subcellularLocation>
        <location evidence="1">Cell membrane</location>
        <topology evidence="1">Multi-pass membrane protein</topology>
    </subcellularLocation>
</comment>
<feature type="transmembrane region" description="Helical" evidence="6">
    <location>
        <begin position="38"/>
        <end position="57"/>
    </location>
</feature>
<keyword evidence="2" id="KW-1003">Cell membrane</keyword>
<evidence type="ECO:0000256" key="2">
    <source>
        <dbReference type="ARBA" id="ARBA00022475"/>
    </source>
</evidence>
<dbReference type="EMBL" id="JBHSON010000104">
    <property type="protein sequence ID" value="MFC5753145.1"/>
    <property type="molecule type" value="Genomic_DNA"/>
</dbReference>
<feature type="transmembrane region" description="Helical" evidence="6">
    <location>
        <begin position="78"/>
        <end position="98"/>
    </location>
</feature>
<feature type="transmembrane region" description="Helical" evidence="6">
    <location>
        <begin position="247"/>
        <end position="268"/>
    </location>
</feature>
<feature type="transmembrane region" description="Helical" evidence="6">
    <location>
        <begin position="349"/>
        <end position="369"/>
    </location>
</feature>
<evidence type="ECO:0000256" key="5">
    <source>
        <dbReference type="ARBA" id="ARBA00023136"/>
    </source>
</evidence>
<name>A0ABW1AF46_9ACTN</name>
<keyword evidence="3 6" id="KW-0812">Transmembrane</keyword>
<dbReference type="InterPro" id="IPR020846">
    <property type="entry name" value="MFS_dom"/>
</dbReference>
<dbReference type="Gene3D" id="1.20.1250.20">
    <property type="entry name" value="MFS general substrate transporter like domains"/>
    <property type="match status" value="1"/>
</dbReference>
<feature type="transmembrane region" description="Helical" evidence="6">
    <location>
        <begin position="15"/>
        <end position="32"/>
    </location>
</feature>
<feature type="transmembrane region" description="Helical" evidence="6">
    <location>
        <begin position="214"/>
        <end position="235"/>
    </location>
</feature>
<feature type="transmembrane region" description="Helical" evidence="6">
    <location>
        <begin position="139"/>
        <end position="159"/>
    </location>
</feature>
<dbReference type="Pfam" id="PF07690">
    <property type="entry name" value="MFS_1"/>
    <property type="match status" value="1"/>
</dbReference>
<evidence type="ECO:0000256" key="3">
    <source>
        <dbReference type="ARBA" id="ARBA00022692"/>
    </source>
</evidence>
<dbReference type="InterPro" id="IPR011701">
    <property type="entry name" value="MFS"/>
</dbReference>
<protein>
    <submittedName>
        <fullName evidence="8">MFS transporter</fullName>
    </submittedName>
</protein>
<evidence type="ECO:0000256" key="6">
    <source>
        <dbReference type="SAM" id="Phobius"/>
    </source>
</evidence>
<keyword evidence="4 6" id="KW-1133">Transmembrane helix</keyword>
<dbReference type="Proteomes" id="UP001596074">
    <property type="component" value="Unassembled WGS sequence"/>
</dbReference>
<keyword evidence="5 6" id="KW-0472">Membrane</keyword>
<dbReference type="PANTHER" id="PTHR42688">
    <property type="entry name" value="CONSERVED PROTEIN"/>
    <property type="match status" value="1"/>
</dbReference>
<feature type="transmembrane region" description="Helical" evidence="6">
    <location>
        <begin position="312"/>
        <end position="337"/>
    </location>
</feature>
<dbReference type="InterPro" id="IPR052425">
    <property type="entry name" value="Uncharacterized_MFS-type"/>
</dbReference>
<comment type="caution">
    <text evidence="8">The sequence shown here is derived from an EMBL/GenBank/DDBJ whole genome shotgun (WGS) entry which is preliminary data.</text>
</comment>
<dbReference type="PANTHER" id="PTHR42688:SF1">
    <property type="entry name" value="BLR5212 PROTEIN"/>
    <property type="match status" value="1"/>
</dbReference>
<dbReference type="SUPFAM" id="SSF103473">
    <property type="entry name" value="MFS general substrate transporter"/>
    <property type="match status" value="1"/>
</dbReference>
<dbReference type="PROSITE" id="PS50850">
    <property type="entry name" value="MFS"/>
    <property type="match status" value="1"/>
</dbReference>
<dbReference type="InterPro" id="IPR036259">
    <property type="entry name" value="MFS_trans_sf"/>
</dbReference>
<feature type="transmembrane region" description="Helical" evidence="6">
    <location>
        <begin position="280"/>
        <end position="300"/>
    </location>
</feature>
<evidence type="ECO:0000259" key="7">
    <source>
        <dbReference type="PROSITE" id="PS50850"/>
    </source>
</evidence>
<keyword evidence="9" id="KW-1185">Reference proteome</keyword>
<organism evidence="8 9">
    <name type="scientific">Actinomadura rugatobispora</name>
    <dbReference type="NCBI Taxonomy" id="1994"/>
    <lineage>
        <taxon>Bacteria</taxon>
        <taxon>Bacillati</taxon>
        <taxon>Actinomycetota</taxon>
        <taxon>Actinomycetes</taxon>
        <taxon>Streptosporangiales</taxon>
        <taxon>Thermomonosporaceae</taxon>
        <taxon>Actinomadura</taxon>
    </lineage>
</organism>
<feature type="transmembrane region" description="Helical" evidence="6">
    <location>
        <begin position="375"/>
        <end position="396"/>
    </location>
</feature>
<evidence type="ECO:0000313" key="8">
    <source>
        <dbReference type="EMBL" id="MFC5753145.1"/>
    </source>
</evidence>
<feature type="domain" description="Major facilitator superfamily (MFS) profile" evidence="7">
    <location>
        <begin position="1"/>
        <end position="404"/>
    </location>
</feature>
<evidence type="ECO:0000256" key="1">
    <source>
        <dbReference type="ARBA" id="ARBA00004651"/>
    </source>
</evidence>
<feature type="transmembrane region" description="Helical" evidence="6">
    <location>
        <begin position="165"/>
        <end position="187"/>
    </location>
</feature>